<feature type="compositionally biased region" description="Low complexity" evidence="1">
    <location>
        <begin position="36"/>
        <end position="61"/>
    </location>
</feature>
<feature type="region of interest" description="Disordered" evidence="1">
    <location>
        <begin position="396"/>
        <end position="427"/>
    </location>
</feature>
<evidence type="ECO:0000256" key="1">
    <source>
        <dbReference type="SAM" id="MobiDB-lite"/>
    </source>
</evidence>
<gene>
    <name evidence="2" type="ORF">RCO7_00988</name>
</gene>
<accession>A0A1E1JQL0</accession>
<evidence type="ECO:0000313" key="3">
    <source>
        <dbReference type="Proteomes" id="UP000178129"/>
    </source>
</evidence>
<dbReference type="InParanoid" id="A0A1E1JQL0"/>
<name>A0A1E1JQL0_9HELO</name>
<feature type="compositionally biased region" description="Basic residues" evidence="1">
    <location>
        <begin position="584"/>
        <end position="601"/>
    </location>
</feature>
<keyword evidence="3" id="KW-1185">Reference proteome</keyword>
<dbReference type="Proteomes" id="UP000178129">
    <property type="component" value="Unassembled WGS sequence"/>
</dbReference>
<feature type="compositionally biased region" description="Polar residues" evidence="1">
    <location>
        <begin position="80"/>
        <end position="99"/>
    </location>
</feature>
<evidence type="ECO:0000313" key="2">
    <source>
        <dbReference type="EMBL" id="CZS88019.1"/>
    </source>
</evidence>
<feature type="region of interest" description="Disordered" evidence="1">
    <location>
        <begin position="1"/>
        <end position="145"/>
    </location>
</feature>
<sequence length="711" mass="80154">MGQDVDRREPGKDRVPKKPDNNENQREKTLPKFQPARVVLKSSSSALKTTTRITLRTTSKSPPKSPWTMRDTPPSKKETSSASRHTISSHRSTPSSHTKAASPALRAKPTIREGTIRSHRLTKTGTRQQESVMTRPSAETKYERPSRRGLMIATRKVSAFSKADSDIESVLNPEFVSLHDNDFKNPNNTVVSSDNKFNIDTRIGDSPFYADEELSGDDLESRMRSFLRRRERNRVSRRSEIKAVKWDPAIVACGPLFSVTNNSNAREGPDTGLPQANQYDEPTKDVKTSLDYLNQIAADLRKADRRILQQLLEALKNVDSSDDTTVIRPKKKRTPLGEKQIKLMENYSSSTKTSNSQQNNKIILTTKKRLNPEAPVYQNFGVLNNRFFQPEENKENIHQGGKWPLNVQRKRPHSKEDESDIVQSPFDPCKPKKYIPPALRTRKTSPTPLRPEVEPIWVKTVPLPSDIPNHTNDLQQAAFEHLAETNESLIDAPLDPLYALQPPLLAQVPQIPLDNQPILPPSWMTGFQSPYQPLISQQDCPSGSYEGYAGFGFQPSSVTYPDWYLPHRTPVITMPLQHTQQNHRDKHAHRSDKGSKSRIKRLPPNVTPSETEPGRTAVALEPAWAIQVLDKFTAKYPWTGKVKPLPKLTKEKKFATKIQHKLEVLLLQQKEKKAMEEWFGPLPTSGLPRMVSEISSGSGLTDSINGMSAVS</sequence>
<organism evidence="2 3">
    <name type="scientific">Rhynchosporium graminicola</name>
    <dbReference type="NCBI Taxonomy" id="2792576"/>
    <lineage>
        <taxon>Eukaryota</taxon>
        <taxon>Fungi</taxon>
        <taxon>Dikarya</taxon>
        <taxon>Ascomycota</taxon>
        <taxon>Pezizomycotina</taxon>
        <taxon>Leotiomycetes</taxon>
        <taxon>Helotiales</taxon>
        <taxon>Ploettnerulaceae</taxon>
        <taxon>Rhynchosporium</taxon>
    </lineage>
</organism>
<feature type="compositionally biased region" description="Polar residues" evidence="1">
    <location>
        <begin position="123"/>
        <end position="134"/>
    </location>
</feature>
<dbReference type="AlphaFoldDB" id="A0A1E1JQL0"/>
<dbReference type="EMBL" id="FJUW01000001">
    <property type="protein sequence ID" value="CZS88019.1"/>
    <property type="molecule type" value="Genomic_DNA"/>
</dbReference>
<protein>
    <submittedName>
        <fullName evidence="2">Uncharacterized protein</fullName>
    </submittedName>
</protein>
<proteinExistence type="predicted"/>
<feature type="region of interest" description="Disordered" evidence="1">
    <location>
        <begin position="578"/>
        <end position="613"/>
    </location>
</feature>
<feature type="compositionally biased region" description="Basic and acidic residues" evidence="1">
    <location>
        <begin position="1"/>
        <end position="30"/>
    </location>
</feature>
<reference evidence="3" key="1">
    <citation type="submission" date="2016-03" db="EMBL/GenBank/DDBJ databases">
        <authorList>
            <person name="Ploux O."/>
        </authorList>
    </citation>
    <scope>NUCLEOTIDE SEQUENCE [LARGE SCALE GENOMIC DNA]</scope>
    <source>
        <strain evidence="3">UK7</strain>
    </source>
</reference>
<comment type="caution">
    <text evidence="2">The sequence shown here is derived from an EMBL/GenBank/DDBJ whole genome shotgun (WGS) entry which is preliminary data.</text>
</comment>
<feature type="region of interest" description="Disordered" evidence="1">
    <location>
        <begin position="264"/>
        <end position="283"/>
    </location>
</feature>